<sequence>MRIKEKLVRDHKERGSLPISAGERFASDNRPEGPLSTSIVSRQRQFAVEIDNHHYHEKTFIETD</sequence>
<dbReference type="RefSeq" id="WP_145203620.1">
    <property type="nucleotide sequence ID" value="NZ_CP036267.1"/>
</dbReference>
<dbReference type="EMBL" id="CP036267">
    <property type="protein sequence ID" value="QDT34915.1"/>
    <property type="molecule type" value="Genomic_DNA"/>
</dbReference>
<proteinExistence type="predicted"/>
<evidence type="ECO:0000313" key="3">
    <source>
        <dbReference type="Proteomes" id="UP000315724"/>
    </source>
</evidence>
<reference evidence="2 3" key="1">
    <citation type="submission" date="2019-02" db="EMBL/GenBank/DDBJ databases">
        <title>Deep-cultivation of Planctomycetes and their phenomic and genomic characterization uncovers novel biology.</title>
        <authorList>
            <person name="Wiegand S."/>
            <person name="Jogler M."/>
            <person name="Boedeker C."/>
            <person name="Pinto D."/>
            <person name="Vollmers J."/>
            <person name="Rivas-Marin E."/>
            <person name="Kohn T."/>
            <person name="Peeters S.H."/>
            <person name="Heuer A."/>
            <person name="Rast P."/>
            <person name="Oberbeckmann S."/>
            <person name="Bunk B."/>
            <person name="Jeske O."/>
            <person name="Meyerdierks A."/>
            <person name="Storesund J.E."/>
            <person name="Kallscheuer N."/>
            <person name="Luecker S."/>
            <person name="Lage O.M."/>
            <person name="Pohl T."/>
            <person name="Merkel B.J."/>
            <person name="Hornburger P."/>
            <person name="Mueller R.-W."/>
            <person name="Bruemmer F."/>
            <person name="Labrenz M."/>
            <person name="Spormann A.M."/>
            <person name="Op den Camp H."/>
            <person name="Overmann J."/>
            <person name="Amann R."/>
            <person name="Jetten M.S.M."/>
            <person name="Mascher T."/>
            <person name="Medema M.H."/>
            <person name="Devos D.P."/>
            <person name="Kaster A.-K."/>
            <person name="Ovreas L."/>
            <person name="Rohde M."/>
            <person name="Galperin M.Y."/>
            <person name="Jogler C."/>
        </authorList>
    </citation>
    <scope>NUCLEOTIDE SEQUENCE [LARGE SCALE GENOMIC DNA]</scope>
    <source>
        <strain evidence="2 3">Mal48</strain>
    </source>
</reference>
<name>A0A517QTE0_9PLAN</name>
<dbReference type="KEGG" id="tpol:Mal48_41880"/>
<dbReference type="Proteomes" id="UP000315724">
    <property type="component" value="Chromosome"/>
</dbReference>
<accession>A0A517QTE0</accession>
<feature type="region of interest" description="Disordered" evidence="1">
    <location>
        <begin position="1"/>
        <end position="36"/>
    </location>
</feature>
<gene>
    <name evidence="2" type="ORF">Mal48_41880</name>
</gene>
<evidence type="ECO:0000256" key="1">
    <source>
        <dbReference type="SAM" id="MobiDB-lite"/>
    </source>
</evidence>
<protein>
    <submittedName>
        <fullName evidence="2">Uncharacterized protein</fullName>
    </submittedName>
</protein>
<organism evidence="2 3">
    <name type="scientific">Thalassoglobus polymorphus</name>
    <dbReference type="NCBI Taxonomy" id="2527994"/>
    <lineage>
        <taxon>Bacteria</taxon>
        <taxon>Pseudomonadati</taxon>
        <taxon>Planctomycetota</taxon>
        <taxon>Planctomycetia</taxon>
        <taxon>Planctomycetales</taxon>
        <taxon>Planctomycetaceae</taxon>
        <taxon>Thalassoglobus</taxon>
    </lineage>
</organism>
<dbReference type="AlphaFoldDB" id="A0A517QTE0"/>
<feature type="compositionally biased region" description="Basic and acidic residues" evidence="1">
    <location>
        <begin position="1"/>
        <end position="15"/>
    </location>
</feature>
<evidence type="ECO:0000313" key="2">
    <source>
        <dbReference type="EMBL" id="QDT34915.1"/>
    </source>
</evidence>
<keyword evidence="3" id="KW-1185">Reference proteome</keyword>